<evidence type="ECO:0000256" key="7">
    <source>
        <dbReference type="SAM" id="Phobius"/>
    </source>
</evidence>
<feature type="transmembrane region" description="Helical" evidence="7">
    <location>
        <begin position="519"/>
        <end position="537"/>
    </location>
</feature>
<dbReference type="InterPro" id="IPR005828">
    <property type="entry name" value="MFS_sugar_transport-like"/>
</dbReference>
<evidence type="ECO:0000313" key="9">
    <source>
        <dbReference type="EMBL" id="QEE29814.1"/>
    </source>
</evidence>
<evidence type="ECO:0000256" key="6">
    <source>
        <dbReference type="ARBA" id="ARBA00023136"/>
    </source>
</evidence>
<sequence>MGRSNSTTAFYTYLLLSVAGLGGLLYGIDVGIISGALLYLEKTVDLTVSQTSILVAAVLGGSTLSSLIAGFMADWFGRKKMIIVSGVLFVLSIVLIVLSQGFWPLLFGRILQGLSGGIIGVVIPLHLAESLPPSTRGRGSAIFQFLLTLGIVVAAGIGVYYSRGAEQLIAAANGNSSIIRAAQDHAWRGMFLSVIYPGTLYLLSTFFVSESPRWLHRRGRREEARTALEKIVSPAEAERELLEMDSVVAPQSGSSSKPAFAGSLLQRRYIVPFVLACVILGCNQGTGINSVLGYLSVILKQAGMTATEATRGDFAVKLLNCLTTVIAVALVDRKGRKFLLMLGTGCIVLALGIGGSLFRISEAKRIEVADQVRTLVQGNHLSVTPEFVRDQGGDSSLTVLYNYGDGEKIATLSANDKEALQVAPEKAKPNAPLKITRAFVAPLPSRQTAWLIALSLAFFIAGYAVGPGVVVWLALSELMPTRIRSVGMGIALLINQGVSTTIAGVFLPVVSSHGYAAMFYFWAACSLVYFLTATFFLPETKGRTLEEIEAIFAREKHSEMPETAR</sequence>
<feature type="transmembrane region" description="Helical" evidence="7">
    <location>
        <begin position="449"/>
        <end position="474"/>
    </location>
</feature>
<feature type="transmembrane region" description="Helical" evidence="7">
    <location>
        <begin position="338"/>
        <end position="358"/>
    </location>
</feature>
<feature type="transmembrane region" description="Helical" evidence="7">
    <location>
        <begin position="269"/>
        <end position="294"/>
    </location>
</feature>
<dbReference type="GO" id="GO:0016020">
    <property type="term" value="C:membrane"/>
    <property type="evidence" value="ECO:0007669"/>
    <property type="project" value="UniProtKB-SubCell"/>
</dbReference>
<dbReference type="InterPro" id="IPR036259">
    <property type="entry name" value="MFS_trans_sf"/>
</dbReference>
<evidence type="ECO:0000256" key="4">
    <source>
        <dbReference type="ARBA" id="ARBA00022692"/>
    </source>
</evidence>
<dbReference type="RefSeq" id="WP_147649084.1">
    <property type="nucleotide sequence ID" value="NZ_CP042806.1"/>
</dbReference>
<evidence type="ECO:0000256" key="2">
    <source>
        <dbReference type="ARBA" id="ARBA00010992"/>
    </source>
</evidence>
<gene>
    <name evidence="9" type="ORF">FTW19_18605</name>
</gene>
<feature type="transmembrane region" description="Helical" evidence="7">
    <location>
        <begin position="82"/>
        <end position="103"/>
    </location>
</feature>
<dbReference type="Proteomes" id="UP000321820">
    <property type="component" value="Chromosome"/>
</dbReference>
<dbReference type="InterPro" id="IPR003663">
    <property type="entry name" value="Sugar/inositol_transpt"/>
</dbReference>
<dbReference type="PANTHER" id="PTHR48020:SF12">
    <property type="entry name" value="PROTON MYO-INOSITOL COTRANSPORTER"/>
    <property type="match status" value="1"/>
</dbReference>
<organism evidence="9 10">
    <name type="scientific">Terriglobus albidus</name>
    <dbReference type="NCBI Taxonomy" id="1592106"/>
    <lineage>
        <taxon>Bacteria</taxon>
        <taxon>Pseudomonadati</taxon>
        <taxon>Acidobacteriota</taxon>
        <taxon>Terriglobia</taxon>
        <taxon>Terriglobales</taxon>
        <taxon>Acidobacteriaceae</taxon>
        <taxon>Terriglobus</taxon>
    </lineage>
</organism>
<keyword evidence="6 7" id="KW-0472">Membrane</keyword>
<dbReference type="Gene3D" id="1.20.1250.20">
    <property type="entry name" value="MFS general substrate transporter like domains"/>
    <property type="match status" value="2"/>
</dbReference>
<dbReference type="PROSITE" id="PS00216">
    <property type="entry name" value="SUGAR_TRANSPORT_1"/>
    <property type="match status" value="1"/>
</dbReference>
<protein>
    <submittedName>
        <fullName evidence="9">Sugar porter family MFS transporter</fullName>
    </submittedName>
</protein>
<keyword evidence="5 7" id="KW-1133">Transmembrane helix</keyword>
<feature type="transmembrane region" description="Helical" evidence="7">
    <location>
        <begin position="109"/>
        <end position="128"/>
    </location>
</feature>
<evidence type="ECO:0000256" key="3">
    <source>
        <dbReference type="ARBA" id="ARBA00022448"/>
    </source>
</evidence>
<comment type="similarity">
    <text evidence="2">Belongs to the major facilitator superfamily. Sugar transporter (TC 2.A.1.1) family.</text>
</comment>
<accession>A0A5B9EDT2</accession>
<feature type="domain" description="Major facilitator superfamily (MFS) profile" evidence="8">
    <location>
        <begin position="15"/>
        <end position="541"/>
    </location>
</feature>
<feature type="transmembrane region" description="Helical" evidence="7">
    <location>
        <begin position="12"/>
        <end position="40"/>
    </location>
</feature>
<dbReference type="PROSITE" id="PS50850">
    <property type="entry name" value="MFS"/>
    <property type="match status" value="1"/>
</dbReference>
<name>A0A5B9EDT2_9BACT</name>
<evidence type="ECO:0000259" key="8">
    <source>
        <dbReference type="PROSITE" id="PS50850"/>
    </source>
</evidence>
<dbReference type="PRINTS" id="PR00171">
    <property type="entry name" value="SUGRTRNSPORT"/>
</dbReference>
<dbReference type="InterPro" id="IPR005829">
    <property type="entry name" value="Sugar_transporter_CS"/>
</dbReference>
<evidence type="ECO:0000256" key="5">
    <source>
        <dbReference type="ARBA" id="ARBA00022989"/>
    </source>
</evidence>
<evidence type="ECO:0000313" key="10">
    <source>
        <dbReference type="Proteomes" id="UP000321820"/>
    </source>
</evidence>
<proteinExistence type="inferred from homology"/>
<keyword evidence="10" id="KW-1185">Reference proteome</keyword>
<dbReference type="InterPro" id="IPR020846">
    <property type="entry name" value="MFS_dom"/>
</dbReference>
<feature type="transmembrane region" description="Helical" evidence="7">
    <location>
        <begin position="190"/>
        <end position="208"/>
    </location>
</feature>
<dbReference type="OrthoDB" id="9787026at2"/>
<dbReference type="GO" id="GO:0022857">
    <property type="term" value="F:transmembrane transporter activity"/>
    <property type="evidence" value="ECO:0007669"/>
    <property type="project" value="InterPro"/>
</dbReference>
<keyword evidence="3" id="KW-0813">Transport</keyword>
<dbReference type="AlphaFoldDB" id="A0A5B9EDT2"/>
<dbReference type="KEGG" id="talb:FTW19_18605"/>
<dbReference type="SUPFAM" id="SSF103473">
    <property type="entry name" value="MFS general substrate transporter"/>
    <property type="match status" value="2"/>
</dbReference>
<feature type="transmembrane region" description="Helical" evidence="7">
    <location>
        <begin position="52"/>
        <end position="75"/>
    </location>
</feature>
<comment type="subcellular location">
    <subcellularLocation>
        <location evidence="1">Membrane</location>
        <topology evidence="1">Multi-pass membrane protein</topology>
    </subcellularLocation>
</comment>
<keyword evidence="4 7" id="KW-0812">Transmembrane</keyword>
<feature type="transmembrane region" description="Helical" evidence="7">
    <location>
        <begin position="140"/>
        <end position="161"/>
    </location>
</feature>
<dbReference type="EMBL" id="CP042806">
    <property type="protein sequence ID" value="QEE29814.1"/>
    <property type="molecule type" value="Genomic_DNA"/>
</dbReference>
<feature type="transmembrane region" description="Helical" evidence="7">
    <location>
        <begin position="486"/>
        <end position="507"/>
    </location>
</feature>
<evidence type="ECO:0000256" key="1">
    <source>
        <dbReference type="ARBA" id="ARBA00004141"/>
    </source>
</evidence>
<dbReference type="PANTHER" id="PTHR48020">
    <property type="entry name" value="PROTON MYO-INOSITOL COTRANSPORTER"/>
    <property type="match status" value="1"/>
</dbReference>
<reference evidence="9 10" key="1">
    <citation type="submission" date="2019-08" db="EMBL/GenBank/DDBJ databases">
        <title>Complete genome sequence of Terriglobus albidus strain ORNL.</title>
        <authorList>
            <person name="Podar M."/>
        </authorList>
    </citation>
    <scope>NUCLEOTIDE SEQUENCE [LARGE SCALE GENOMIC DNA]</scope>
    <source>
        <strain evidence="9 10">ORNL</strain>
    </source>
</reference>
<dbReference type="InterPro" id="IPR050814">
    <property type="entry name" value="Myo-inositol_Transporter"/>
</dbReference>
<feature type="transmembrane region" description="Helical" evidence="7">
    <location>
        <begin position="314"/>
        <end position="331"/>
    </location>
</feature>
<dbReference type="Pfam" id="PF00083">
    <property type="entry name" value="Sugar_tr"/>
    <property type="match status" value="2"/>
</dbReference>